<reference evidence="1" key="1">
    <citation type="submission" date="2020-04" db="EMBL/GenBank/DDBJ databases">
        <authorList>
            <person name="Chiriac C."/>
            <person name="Salcher M."/>
            <person name="Ghai R."/>
            <person name="Kavagutti S V."/>
        </authorList>
    </citation>
    <scope>NUCLEOTIDE SEQUENCE</scope>
</reference>
<accession>A0A6J5KLL1</accession>
<dbReference type="EMBL" id="LR796157">
    <property type="protein sequence ID" value="CAB4121807.1"/>
    <property type="molecule type" value="Genomic_DNA"/>
</dbReference>
<organism evidence="1">
    <name type="scientific">uncultured Caudovirales phage</name>
    <dbReference type="NCBI Taxonomy" id="2100421"/>
    <lineage>
        <taxon>Viruses</taxon>
        <taxon>Duplodnaviria</taxon>
        <taxon>Heunggongvirae</taxon>
        <taxon>Uroviricota</taxon>
        <taxon>Caudoviricetes</taxon>
        <taxon>Peduoviridae</taxon>
        <taxon>Maltschvirus</taxon>
        <taxon>Maltschvirus maltsch</taxon>
    </lineage>
</organism>
<gene>
    <name evidence="1" type="ORF">UFOVP27_7</name>
</gene>
<evidence type="ECO:0000313" key="1">
    <source>
        <dbReference type="EMBL" id="CAB4121807.1"/>
    </source>
</evidence>
<proteinExistence type="predicted"/>
<protein>
    <submittedName>
        <fullName evidence="1">Uncharacterized protein</fullName>
    </submittedName>
</protein>
<name>A0A6J5KLL1_9CAUD</name>
<sequence>MAKEVTEASLRKAGYMTTDEFIDRLVPGLKDYLKQNWGWAANELYHPEDLFSTAEIYLEIGRRIVGDFGVAPKELK</sequence>